<keyword evidence="1" id="KW-0732">Signal</keyword>
<comment type="caution">
    <text evidence="2">The sequence shown here is derived from an EMBL/GenBank/DDBJ whole genome shotgun (WGS) entry which is preliminary data.</text>
</comment>
<proteinExistence type="predicted"/>
<gene>
    <name evidence="2" type="ORF">CPB83DRAFT_842182</name>
</gene>
<sequence length="196" mass="21771">MLIEAKNKMFYNLWILAIFPQTFARFTLDTCWSTDCVLQTSTGQFCYYPGQKITTTRCINSQEDLAMVMEAHFRQDLSIAYYNGVDNTRLGGVNFTVPDDKSIIRLCVSGRTAGGGYYSTLCVNGYDNNVLQSSPYCEIAGAPKVSDGCYEIANSTTTIANPSATHTPLSSNSSARKWISHNLLLPFLLHIFCILL</sequence>
<feature type="signal peptide" evidence="1">
    <location>
        <begin position="1"/>
        <end position="24"/>
    </location>
</feature>
<organism evidence="2 3">
    <name type="scientific">Crepidotus variabilis</name>
    <dbReference type="NCBI Taxonomy" id="179855"/>
    <lineage>
        <taxon>Eukaryota</taxon>
        <taxon>Fungi</taxon>
        <taxon>Dikarya</taxon>
        <taxon>Basidiomycota</taxon>
        <taxon>Agaricomycotina</taxon>
        <taxon>Agaricomycetes</taxon>
        <taxon>Agaricomycetidae</taxon>
        <taxon>Agaricales</taxon>
        <taxon>Agaricineae</taxon>
        <taxon>Crepidotaceae</taxon>
        <taxon>Crepidotus</taxon>
    </lineage>
</organism>
<reference evidence="2" key="1">
    <citation type="submission" date="2020-11" db="EMBL/GenBank/DDBJ databases">
        <authorList>
            <consortium name="DOE Joint Genome Institute"/>
            <person name="Ahrendt S."/>
            <person name="Riley R."/>
            <person name="Andreopoulos W."/>
            <person name="Labutti K."/>
            <person name="Pangilinan J."/>
            <person name="Ruiz-Duenas F.J."/>
            <person name="Barrasa J.M."/>
            <person name="Sanchez-Garcia M."/>
            <person name="Camarero S."/>
            <person name="Miyauchi S."/>
            <person name="Serrano A."/>
            <person name="Linde D."/>
            <person name="Babiker R."/>
            <person name="Drula E."/>
            <person name="Ayuso-Fernandez I."/>
            <person name="Pacheco R."/>
            <person name="Padilla G."/>
            <person name="Ferreira P."/>
            <person name="Barriuso J."/>
            <person name="Kellner H."/>
            <person name="Castanera R."/>
            <person name="Alfaro M."/>
            <person name="Ramirez L."/>
            <person name="Pisabarro A.G."/>
            <person name="Kuo A."/>
            <person name="Tritt A."/>
            <person name="Lipzen A."/>
            <person name="He G."/>
            <person name="Yan M."/>
            <person name="Ng V."/>
            <person name="Cullen D."/>
            <person name="Martin F."/>
            <person name="Rosso M.-N."/>
            <person name="Henrissat B."/>
            <person name="Hibbett D."/>
            <person name="Martinez A.T."/>
            <person name="Grigoriev I.V."/>
        </authorList>
    </citation>
    <scope>NUCLEOTIDE SEQUENCE</scope>
    <source>
        <strain evidence="2">CBS 506.95</strain>
    </source>
</reference>
<keyword evidence="3" id="KW-1185">Reference proteome</keyword>
<evidence type="ECO:0000313" key="3">
    <source>
        <dbReference type="Proteomes" id="UP000807306"/>
    </source>
</evidence>
<dbReference type="AlphaFoldDB" id="A0A9P6JX75"/>
<dbReference type="Proteomes" id="UP000807306">
    <property type="component" value="Unassembled WGS sequence"/>
</dbReference>
<protein>
    <submittedName>
        <fullName evidence="2">Uncharacterized protein</fullName>
    </submittedName>
</protein>
<name>A0A9P6JX75_9AGAR</name>
<accession>A0A9P6JX75</accession>
<evidence type="ECO:0000313" key="2">
    <source>
        <dbReference type="EMBL" id="KAF9535700.1"/>
    </source>
</evidence>
<dbReference type="OrthoDB" id="3058970at2759"/>
<dbReference type="EMBL" id="MU157824">
    <property type="protein sequence ID" value="KAF9535700.1"/>
    <property type="molecule type" value="Genomic_DNA"/>
</dbReference>
<feature type="chain" id="PRO_5040440419" evidence="1">
    <location>
        <begin position="25"/>
        <end position="196"/>
    </location>
</feature>
<evidence type="ECO:0000256" key="1">
    <source>
        <dbReference type="SAM" id="SignalP"/>
    </source>
</evidence>